<dbReference type="EMBL" id="JAPQKO010000002">
    <property type="protein sequence ID" value="KAJ5180700.1"/>
    <property type="molecule type" value="Genomic_DNA"/>
</dbReference>
<keyword evidence="4" id="KW-0560">Oxidoreductase</keyword>
<name>A0A9W9LX04_9EURO</name>
<reference evidence="8" key="1">
    <citation type="submission" date="2022-11" db="EMBL/GenBank/DDBJ databases">
        <authorList>
            <person name="Petersen C."/>
        </authorList>
    </citation>
    <scope>NUCLEOTIDE SEQUENCE</scope>
    <source>
        <strain evidence="8">IBT 21917</strain>
    </source>
</reference>
<evidence type="ECO:0000256" key="2">
    <source>
        <dbReference type="ARBA" id="ARBA00022630"/>
    </source>
</evidence>
<dbReference type="OrthoDB" id="47494at2759"/>
<feature type="domain" description="FAD-binding" evidence="7">
    <location>
        <begin position="125"/>
        <end position="380"/>
    </location>
</feature>
<dbReference type="GO" id="GO:0004497">
    <property type="term" value="F:monooxygenase activity"/>
    <property type="evidence" value="ECO:0007669"/>
    <property type="project" value="UniProtKB-KW"/>
</dbReference>
<comment type="cofactor">
    <cofactor evidence="1">
        <name>FAD</name>
        <dbReference type="ChEBI" id="CHEBI:57692"/>
    </cofactor>
</comment>
<reference evidence="8" key="2">
    <citation type="journal article" date="2023" name="IMA Fungus">
        <title>Comparative genomic study of the Penicillium genus elucidates a diverse pangenome and 15 lateral gene transfer events.</title>
        <authorList>
            <person name="Petersen C."/>
            <person name="Sorensen T."/>
            <person name="Nielsen M.R."/>
            <person name="Sondergaard T.E."/>
            <person name="Sorensen J.L."/>
            <person name="Fitzpatrick D.A."/>
            <person name="Frisvad J.C."/>
            <person name="Nielsen K.L."/>
        </authorList>
    </citation>
    <scope>NUCLEOTIDE SEQUENCE</scope>
    <source>
        <strain evidence="8">IBT 21917</strain>
    </source>
</reference>
<dbReference type="Proteomes" id="UP001146351">
    <property type="component" value="Unassembled WGS sequence"/>
</dbReference>
<feature type="chain" id="PRO_5040951948" description="FAD-binding domain-containing protein" evidence="6">
    <location>
        <begin position="19"/>
        <end position="404"/>
    </location>
</feature>
<dbReference type="AlphaFoldDB" id="A0A9W9LX04"/>
<organism evidence="8 9">
    <name type="scientific">Penicillium capsulatum</name>
    <dbReference type="NCBI Taxonomy" id="69766"/>
    <lineage>
        <taxon>Eukaryota</taxon>
        <taxon>Fungi</taxon>
        <taxon>Dikarya</taxon>
        <taxon>Ascomycota</taxon>
        <taxon>Pezizomycotina</taxon>
        <taxon>Eurotiomycetes</taxon>
        <taxon>Eurotiomycetidae</taxon>
        <taxon>Eurotiales</taxon>
        <taxon>Aspergillaceae</taxon>
        <taxon>Penicillium</taxon>
    </lineage>
</organism>
<evidence type="ECO:0000256" key="6">
    <source>
        <dbReference type="SAM" id="SignalP"/>
    </source>
</evidence>
<protein>
    <recommendedName>
        <fullName evidence="7">FAD-binding domain-containing protein</fullName>
    </recommendedName>
</protein>
<keyword evidence="2" id="KW-0285">Flavoprotein</keyword>
<keyword evidence="5" id="KW-0503">Monooxygenase</keyword>
<dbReference type="Pfam" id="PF01494">
    <property type="entry name" value="FAD_binding_3"/>
    <property type="match status" value="1"/>
</dbReference>
<keyword evidence="9" id="KW-1185">Reference proteome</keyword>
<dbReference type="InterPro" id="IPR036188">
    <property type="entry name" value="FAD/NAD-bd_sf"/>
</dbReference>
<evidence type="ECO:0000256" key="3">
    <source>
        <dbReference type="ARBA" id="ARBA00022827"/>
    </source>
</evidence>
<dbReference type="PANTHER" id="PTHR47178">
    <property type="entry name" value="MONOOXYGENASE, FAD-BINDING"/>
    <property type="match status" value="1"/>
</dbReference>
<sequence>MALPVLIIGSGLGGVCLAQALHKNHIPFKLFEQDQRHNLRTQGYRLRITGEGVSALEDALTPELFSLYEKTCADWPSFGVRINGDGTPAGPPGRPGPPPHMNGAKAYTVDRATFREALLTGLDDHVAFGKHFNHYTIHDDKVVAHFADGSTQEGSLLVGADGVRSRVRRQYLPDYQGIDTGMRLIYGKTPITPEFLAAVPEDFHHGMSLVTNGNDLSQPTLLFEPIHFPRSKEITRPQLPDPYVYWVLIIHHSNLPSSNEQSWQTRAQDAAHLARHLTSSWIPSLRAIFDMQDASQSSIRSILSAPPDIPAWEPSQRVTLLGDALHVMPPTGAMGANTALRDAADLARRIIAVGGAARVDCDTIGAYEASLREFAKMAIEASWRGGKNSFGLSDVEECEVIKLD</sequence>
<accession>A0A9W9LX04</accession>
<dbReference type="PRINTS" id="PR00420">
    <property type="entry name" value="RNGMNOXGNASE"/>
</dbReference>
<feature type="signal peptide" evidence="6">
    <location>
        <begin position="1"/>
        <end position="18"/>
    </location>
</feature>
<dbReference type="InterPro" id="IPR002938">
    <property type="entry name" value="FAD-bd"/>
</dbReference>
<evidence type="ECO:0000256" key="4">
    <source>
        <dbReference type="ARBA" id="ARBA00023002"/>
    </source>
</evidence>
<evidence type="ECO:0000256" key="1">
    <source>
        <dbReference type="ARBA" id="ARBA00001974"/>
    </source>
</evidence>
<keyword evidence="6" id="KW-0732">Signal</keyword>
<dbReference type="GO" id="GO:0071949">
    <property type="term" value="F:FAD binding"/>
    <property type="evidence" value="ECO:0007669"/>
    <property type="project" value="InterPro"/>
</dbReference>
<dbReference type="SUPFAM" id="SSF51905">
    <property type="entry name" value="FAD/NAD(P)-binding domain"/>
    <property type="match status" value="1"/>
</dbReference>
<evidence type="ECO:0000313" key="9">
    <source>
        <dbReference type="Proteomes" id="UP001146351"/>
    </source>
</evidence>
<dbReference type="PANTHER" id="PTHR47178:SF5">
    <property type="entry name" value="FAD-BINDING DOMAIN-CONTAINING PROTEIN"/>
    <property type="match status" value="1"/>
</dbReference>
<keyword evidence="3" id="KW-0274">FAD</keyword>
<comment type="caution">
    <text evidence="8">The sequence shown here is derived from an EMBL/GenBank/DDBJ whole genome shotgun (WGS) entry which is preliminary data.</text>
</comment>
<evidence type="ECO:0000259" key="7">
    <source>
        <dbReference type="Pfam" id="PF01494"/>
    </source>
</evidence>
<proteinExistence type="predicted"/>
<gene>
    <name evidence="8" type="ORF">N7492_003910</name>
</gene>
<evidence type="ECO:0000256" key="5">
    <source>
        <dbReference type="ARBA" id="ARBA00023033"/>
    </source>
</evidence>
<dbReference type="Gene3D" id="3.50.50.60">
    <property type="entry name" value="FAD/NAD(P)-binding domain"/>
    <property type="match status" value="1"/>
</dbReference>
<evidence type="ECO:0000313" key="8">
    <source>
        <dbReference type="EMBL" id="KAJ5180700.1"/>
    </source>
</evidence>